<keyword evidence="4" id="KW-1185">Reference proteome</keyword>
<keyword evidence="1" id="KW-0175">Coiled coil</keyword>
<gene>
    <name evidence="3" type="ORF">LMG6000_02258</name>
</gene>
<dbReference type="EMBL" id="CADILH010000003">
    <property type="protein sequence ID" value="CAB3931646.1"/>
    <property type="molecule type" value="Genomic_DNA"/>
</dbReference>
<dbReference type="AlphaFoldDB" id="A0A6S7FAH1"/>
<evidence type="ECO:0000313" key="4">
    <source>
        <dbReference type="Proteomes" id="UP000494183"/>
    </source>
</evidence>
<proteinExistence type="predicted"/>
<organism evidence="3 4">
    <name type="scientific">Achromobacter insolitus</name>
    <dbReference type="NCBI Taxonomy" id="217204"/>
    <lineage>
        <taxon>Bacteria</taxon>
        <taxon>Pseudomonadati</taxon>
        <taxon>Pseudomonadota</taxon>
        <taxon>Betaproteobacteria</taxon>
        <taxon>Burkholderiales</taxon>
        <taxon>Alcaligenaceae</taxon>
        <taxon>Achromobacter</taxon>
    </lineage>
</organism>
<sequence>MDPISAFLVANAGTIAAVSGGVGAVGSIMQGNQQAAAYNQQAEASERNAGIAENQARQAYDAGLQNELGQRRSASQQQADIRASVAESGLDPSSGSALMLQQQSAENLEMDALTTRYQALLQGNSYEQQAAMDRYQAKALRASARDARASGRFGAATSILTSAAGYGLSQLAPAAAAGSGVRAGGGLGLRVGNVAQYWR</sequence>
<feature type="coiled-coil region" evidence="1">
    <location>
        <begin position="28"/>
        <end position="55"/>
    </location>
</feature>
<evidence type="ECO:0000313" key="3">
    <source>
        <dbReference type="EMBL" id="CAB3931646.1"/>
    </source>
</evidence>
<name>A0A6S7FAH1_9BURK</name>
<reference evidence="3 4" key="1">
    <citation type="submission" date="2020-04" db="EMBL/GenBank/DDBJ databases">
        <authorList>
            <person name="De Canck E."/>
        </authorList>
    </citation>
    <scope>NUCLEOTIDE SEQUENCE [LARGE SCALE GENOMIC DNA]</scope>
    <source>
        <strain evidence="3 4">LMG 6000</strain>
    </source>
</reference>
<feature type="region of interest" description="Disordered" evidence="2">
    <location>
        <begin position="68"/>
        <end position="96"/>
    </location>
</feature>
<evidence type="ECO:0000256" key="2">
    <source>
        <dbReference type="SAM" id="MobiDB-lite"/>
    </source>
</evidence>
<accession>A0A6S7FAH1</accession>
<dbReference type="RefSeq" id="WP_175201652.1">
    <property type="nucleotide sequence ID" value="NZ_CADILH010000003.1"/>
</dbReference>
<dbReference type="Proteomes" id="UP000494183">
    <property type="component" value="Unassembled WGS sequence"/>
</dbReference>
<protein>
    <submittedName>
        <fullName evidence="3">Uncharacterized protein</fullName>
    </submittedName>
</protein>
<dbReference type="InterPro" id="IPR038996">
    <property type="entry name" value="Gp14"/>
</dbReference>
<evidence type="ECO:0000256" key="1">
    <source>
        <dbReference type="SAM" id="Coils"/>
    </source>
</evidence>
<dbReference type="Pfam" id="PF24072">
    <property type="entry name" value="T7_gp14"/>
    <property type="match status" value="1"/>
</dbReference>